<feature type="region of interest" description="Disordered" evidence="1">
    <location>
        <begin position="193"/>
        <end position="237"/>
    </location>
</feature>
<dbReference type="VEuPathDB" id="VectorBase:HLOH_057251"/>
<dbReference type="AlphaFoldDB" id="A0A9J6GJZ8"/>
<proteinExistence type="predicted"/>
<keyword evidence="4" id="KW-1185">Reference proteome</keyword>
<comment type="caution">
    <text evidence="3">The sequence shown here is derived from an EMBL/GenBank/DDBJ whole genome shotgun (WGS) entry which is preliminary data.</text>
</comment>
<evidence type="ECO:0000313" key="3">
    <source>
        <dbReference type="EMBL" id="KAH9375877.1"/>
    </source>
</evidence>
<evidence type="ECO:0000259" key="2">
    <source>
        <dbReference type="Pfam" id="PF23713"/>
    </source>
</evidence>
<evidence type="ECO:0000313" key="4">
    <source>
        <dbReference type="Proteomes" id="UP000821853"/>
    </source>
</evidence>
<organism evidence="3 4">
    <name type="scientific">Haemaphysalis longicornis</name>
    <name type="common">Bush tick</name>
    <dbReference type="NCBI Taxonomy" id="44386"/>
    <lineage>
        <taxon>Eukaryota</taxon>
        <taxon>Metazoa</taxon>
        <taxon>Ecdysozoa</taxon>
        <taxon>Arthropoda</taxon>
        <taxon>Chelicerata</taxon>
        <taxon>Arachnida</taxon>
        <taxon>Acari</taxon>
        <taxon>Parasitiformes</taxon>
        <taxon>Ixodida</taxon>
        <taxon>Ixodoidea</taxon>
        <taxon>Ixodidae</taxon>
        <taxon>Haemaphysalinae</taxon>
        <taxon>Haemaphysalis</taxon>
    </lineage>
</organism>
<dbReference type="EMBL" id="JABSTR010000007">
    <property type="protein sequence ID" value="KAH9375877.1"/>
    <property type="molecule type" value="Genomic_DNA"/>
</dbReference>
<protein>
    <recommendedName>
        <fullName evidence="2">Egal-1 winged helix domain-containing protein</fullName>
    </recommendedName>
</protein>
<name>A0A9J6GJZ8_HAELO</name>
<dbReference type="Proteomes" id="UP000821853">
    <property type="component" value="Chromosome 5"/>
</dbReference>
<sequence length="237" mass="26464">MGMRRTRSAVHLHHYNGRKRRRSSRERRSGTSEQWPPHSVFSSPAASSTITMKFLKERVESKQGISLQRLTGHLSQLPSDLKTRCGCSIKSLKRFLQQFPEVFAIRDERNVYVRKKGLRGTSSLSVSVQRFITSTLERDTDKEGVKSPTGVKGTLFCIFGVYGCIAIKYPIKTSVYFDAQSFENAKHRSLLSSRTAGATASPSTPRSEQRSAEPGSSHRVTRASIDKLSSSASYFAP</sequence>
<accession>A0A9J6GJZ8</accession>
<dbReference type="OrthoDB" id="6428282at2759"/>
<reference evidence="3 4" key="1">
    <citation type="journal article" date="2020" name="Cell">
        <title>Large-Scale Comparative Analyses of Tick Genomes Elucidate Their Genetic Diversity and Vector Capacities.</title>
        <authorList>
            <consortium name="Tick Genome and Microbiome Consortium (TIGMIC)"/>
            <person name="Jia N."/>
            <person name="Wang J."/>
            <person name="Shi W."/>
            <person name="Du L."/>
            <person name="Sun Y."/>
            <person name="Zhan W."/>
            <person name="Jiang J.F."/>
            <person name="Wang Q."/>
            <person name="Zhang B."/>
            <person name="Ji P."/>
            <person name="Bell-Sakyi L."/>
            <person name="Cui X.M."/>
            <person name="Yuan T.T."/>
            <person name="Jiang B.G."/>
            <person name="Yang W.F."/>
            <person name="Lam T.T."/>
            <person name="Chang Q.C."/>
            <person name="Ding S.J."/>
            <person name="Wang X.J."/>
            <person name="Zhu J.G."/>
            <person name="Ruan X.D."/>
            <person name="Zhao L."/>
            <person name="Wei J.T."/>
            <person name="Ye R.Z."/>
            <person name="Que T.C."/>
            <person name="Du C.H."/>
            <person name="Zhou Y.H."/>
            <person name="Cheng J.X."/>
            <person name="Dai P.F."/>
            <person name="Guo W.B."/>
            <person name="Han X.H."/>
            <person name="Huang E.J."/>
            <person name="Li L.F."/>
            <person name="Wei W."/>
            <person name="Gao Y.C."/>
            <person name="Liu J.Z."/>
            <person name="Shao H.Z."/>
            <person name="Wang X."/>
            <person name="Wang C.C."/>
            <person name="Yang T.C."/>
            <person name="Huo Q.B."/>
            <person name="Li W."/>
            <person name="Chen H.Y."/>
            <person name="Chen S.E."/>
            <person name="Zhou L.G."/>
            <person name="Ni X.B."/>
            <person name="Tian J.H."/>
            <person name="Sheng Y."/>
            <person name="Liu T."/>
            <person name="Pan Y.S."/>
            <person name="Xia L.Y."/>
            <person name="Li J."/>
            <person name="Zhao F."/>
            <person name="Cao W.C."/>
        </authorList>
    </citation>
    <scope>NUCLEOTIDE SEQUENCE [LARGE SCALE GENOMIC DNA]</scope>
    <source>
        <strain evidence="3">HaeL-2018</strain>
    </source>
</reference>
<gene>
    <name evidence="3" type="ORF">HPB48_017393</name>
</gene>
<feature type="compositionally biased region" description="Basic residues" evidence="1">
    <location>
        <begin position="1"/>
        <end position="25"/>
    </location>
</feature>
<dbReference type="InterPro" id="IPR056589">
    <property type="entry name" value="WH_Egal-1"/>
</dbReference>
<feature type="compositionally biased region" description="Polar residues" evidence="1">
    <location>
        <begin position="227"/>
        <end position="237"/>
    </location>
</feature>
<feature type="compositionally biased region" description="Polar residues" evidence="1">
    <location>
        <begin position="193"/>
        <end position="206"/>
    </location>
</feature>
<dbReference type="Pfam" id="PF23713">
    <property type="entry name" value="WHD_Egal"/>
    <property type="match status" value="1"/>
</dbReference>
<evidence type="ECO:0000256" key="1">
    <source>
        <dbReference type="SAM" id="MobiDB-lite"/>
    </source>
</evidence>
<feature type="domain" description="Egal-1 winged helix" evidence="2">
    <location>
        <begin position="51"/>
        <end position="115"/>
    </location>
</feature>
<feature type="region of interest" description="Disordered" evidence="1">
    <location>
        <begin position="1"/>
        <end position="44"/>
    </location>
</feature>